<organism evidence="1 2">
    <name type="scientific">Actinacidiphila reveromycinica</name>
    <dbReference type="NCBI Taxonomy" id="659352"/>
    <lineage>
        <taxon>Bacteria</taxon>
        <taxon>Bacillati</taxon>
        <taxon>Actinomycetota</taxon>
        <taxon>Actinomycetes</taxon>
        <taxon>Kitasatosporales</taxon>
        <taxon>Streptomycetaceae</taxon>
        <taxon>Actinacidiphila</taxon>
    </lineage>
</organism>
<gene>
    <name evidence="1" type="ORF">RVR_8863</name>
</gene>
<dbReference type="Proteomes" id="UP000595703">
    <property type="component" value="Chromosome"/>
</dbReference>
<reference evidence="1 2" key="1">
    <citation type="journal article" date="2010" name="J. Bacteriol.">
        <title>Biochemical characterization of a novel indole prenyltransferase from Streptomyces sp. SN-593.</title>
        <authorList>
            <person name="Takahashi S."/>
            <person name="Takagi H."/>
            <person name="Toyoda A."/>
            <person name="Uramoto M."/>
            <person name="Nogawa T."/>
            <person name="Ueki M."/>
            <person name="Sakaki Y."/>
            <person name="Osada H."/>
        </authorList>
    </citation>
    <scope>NUCLEOTIDE SEQUENCE [LARGE SCALE GENOMIC DNA]</scope>
    <source>
        <strain evidence="1 2">SN-593</strain>
    </source>
</reference>
<name>A0A7U3UZ07_9ACTN</name>
<reference evidence="1 2" key="2">
    <citation type="journal article" date="2011" name="J. Antibiot.">
        <title>Furaquinocins I and J: novel polyketide isoprenoid hybrid compounds from Streptomyces reveromyceticus SN-593.</title>
        <authorList>
            <person name="Panthee S."/>
            <person name="Takahashi S."/>
            <person name="Takagi H."/>
            <person name="Nogawa T."/>
            <person name="Oowada E."/>
            <person name="Uramoto M."/>
            <person name="Osada H."/>
        </authorList>
    </citation>
    <scope>NUCLEOTIDE SEQUENCE [LARGE SCALE GENOMIC DNA]</scope>
    <source>
        <strain evidence="1 2">SN-593</strain>
    </source>
</reference>
<keyword evidence="2" id="KW-1185">Reference proteome</keyword>
<reference evidence="1 2" key="3">
    <citation type="journal article" date="2011" name="Nat. Chem. Biol.">
        <title>Reveromycin A biosynthesis uses RevG and RevJ for stereospecific spiroacetal formation.</title>
        <authorList>
            <person name="Takahashi S."/>
            <person name="Toyoda A."/>
            <person name="Sekiyama Y."/>
            <person name="Takagi H."/>
            <person name="Nogawa T."/>
            <person name="Uramoto M."/>
            <person name="Suzuki R."/>
            <person name="Koshino H."/>
            <person name="Kumano T."/>
            <person name="Panthee S."/>
            <person name="Dairi T."/>
            <person name="Ishikawa J."/>
            <person name="Ikeda H."/>
            <person name="Sakaki Y."/>
            <person name="Osada H."/>
        </authorList>
    </citation>
    <scope>NUCLEOTIDE SEQUENCE [LARGE SCALE GENOMIC DNA]</scope>
    <source>
        <strain evidence="1 2">SN-593</strain>
    </source>
</reference>
<sequence>MADPALATTVELSTHTPETFGALYGALRGVHGIKTAVAPPHFEPGDQGSVVDLLTVSCASGGAVAVLLDIVRNLVEARRPGFSLTVRQGTATLEITADTVEDALPLLEELLDGS</sequence>
<evidence type="ECO:0000313" key="1">
    <source>
        <dbReference type="EMBL" id="BBB01442.1"/>
    </source>
</evidence>
<evidence type="ECO:0000313" key="2">
    <source>
        <dbReference type="Proteomes" id="UP000595703"/>
    </source>
</evidence>
<dbReference type="Pfam" id="PF19953">
    <property type="entry name" value="EACC1"/>
    <property type="match status" value="1"/>
</dbReference>
<dbReference type="RefSeq" id="WP_202237330.1">
    <property type="nucleotide sequence ID" value="NZ_AP018365.1"/>
</dbReference>
<protein>
    <submittedName>
        <fullName evidence="1">Uncharacterized protein</fullName>
    </submittedName>
</protein>
<dbReference type="InterPro" id="IPR045428">
    <property type="entry name" value="EACC1"/>
</dbReference>
<proteinExistence type="predicted"/>
<accession>A0A7U3UZ07</accession>
<dbReference type="KEGG" id="arev:RVR_8863"/>
<dbReference type="EMBL" id="AP018365">
    <property type="protein sequence ID" value="BBB01442.1"/>
    <property type="molecule type" value="Genomic_DNA"/>
</dbReference>
<reference evidence="1 2" key="4">
    <citation type="journal article" date="2020" name="Sci. Rep.">
        <title>beta-carboline chemical signals induce reveromycin production through a LuxR family regulator in Streptomyces sp. SN-593.</title>
        <authorList>
            <person name="Panthee S."/>
            <person name="Kito N."/>
            <person name="Hayashi T."/>
            <person name="Shimizu T."/>
            <person name="Ishikawa J."/>
            <person name="Hamamoto H."/>
            <person name="Osada H."/>
            <person name="Takahashi S."/>
        </authorList>
    </citation>
    <scope>NUCLEOTIDE SEQUENCE [LARGE SCALE GENOMIC DNA]</scope>
    <source>
        <strain evidence="1 2">SN-593</strain>
    </source>
</reference>
<dbReference type="AlphaFoldDB" id="A0A7U3UZ07"/>